<dbReference type="SUPFAM" id="SSF52058">
    <property type="entry name" value="L domain-like"/>
    <property type="match status" value="1"/>
</dbReference>
<organism evidence="6 7">
    <name type="scientific">Camelina sativa</name>
    <name type="common">False flax</name>
    <name type="synonym">Myagrum sativum</name>
    <dbReference type="NCBI Taxonomy" id="90675"/>
    <lineage>
        <taxon>Eukaryota</taxon>
        <taxon>Viridiplantae</taxon>
        <taxon>Streptophyta</taxon>
        <taxon>Embryophyta</taxon>
        <taxon>Tracheophyta</taxon>
        <taxon>Spermatophyta</taxon>
        <taxon>Magnoliopsida</taxon>
        <taxon>eudicotyledons</taxon>
        <taxon>Gunneridae</taxon>
        <taxon>Pentapetalae</taxon>
        <taxon>rosids</taxon>
        <taxon>malvids</taxon>
        <taxon>Brassicales</taxon>
        <taxon>Brassicaceae</taxon>
        <taxon>Camelineae</taxon>
        <taxon>Camelina</taxon>
    </lineage>
</organism>
<keyword evidence="3" id="KW-0677">Repeat</keyword>
<protein>
    <submittedName>
        <fullName evidence="7">MDIS1-interacting receptor like kinase 1-like</fullName>
    </submittedName>
</protein>
<accession>A0ABM0SUC4</accession>
<sequence>MERKPFVGQYLIWVLILLGQLHGHKSCIEKERKALLELKTYLIPVTIAWEQDSALTWTNDTKSDCCQWKRVECNRKSGRIREISFGVRYLKNPLLNLSLLHPFEEVQSLDLSSFGFGNMGFSGLFDDVEGYKSLRRLRNLKTMNLSSNAFNNSIFPFLNAATSLKTLYLQGNQMNGPFLVKELGDLKNLELLDLSSNRFNGSIPVQELSVLAKLKVLDLRVNGFSGLMDLQGKFSQIFHLFI</sequence>
<dbReference type="Proteomes" id="UP000694864">
    <property type="component" value="Chromosome 7"/>
</dbReference>
<dbReference type="PANTHER" id="PTHR48060:SF17">
    <property type="entry name" value="LRR RECEPTOR-LIKE SERINE_THREONINE-PROTEIN KINASE IRK-RELATED"/>
    <property type="match status" value="1"/>
</dbReference>
<dbReference type="Pfam" id="PF08263">
    <property type="entry name" value="LRRNT_2"/>
    <property type="match status" value="1"/>
</dbReference>
<feature type="domain" description="Leucine-rich repeat-containing N-terminal plant-type" evidence="5">
    <location>
        <begin position="30"/>
        <end position="74"/>
    </location>
</feature>
<evidence type="ECO:0000256" key="1">
    <source>
        <dbReference type="ARBA" id="ARBA00022614"/>
    </source>
</evidence>
<evidence type="ECO:0000313" key="7">
    <source>
        <dbReference type="RefSeq" id="XP_010416258.1"/>
    </source>
</evidence>
<evidence type="ECO:0000256" key="2">
    <source>
        <dbReference type="ARBA" id="ARBA00022729"/>
    </source>
</evidence>
<dbReference type="RefSeq" id="XP_010416258.1">
    <property type="nucleotide sequence ID" value="XM_010417956.2"/>
</dbReference>
<dbReference type="PANTHER" id="PTHR48060">
    <property type="entry name" value="DNA DAMAGE-REPAIR/TOLERATION PROTEIN DRT100"/>
    <property type="match status" value="1"/>
</dbReference>
<dbReference type="InterPro" id="IPR001611">
    <property type="entry name" value="Leu-rich_rpt"/>
</dbReference>
<dbReference type="InterPro" id="IPR032675">
    <property type="entry name" value="LRR_dom_sf"/>
</dbReference>
<keyword evidence="2 4" id="KW-0732">Signal</keyword>
<dbReference type="GeneID" id="104702126"/>
<proteinExistence type="predicted"/>
<feature type="signal peptide" evidence="4">
    <location>
        <begin position="1"/>
        <end position="23"/>
    </location>
</feature>
<dbReference type="InterPro" id="IPR053211">
    <property type="entry name" value="DNA_repair-toleration"/>
</dbReference>
<feature type="chain" id="PRO_5045470214" evidence="4">
    <location>
        <begin position="24"/>
        <end position="242"/>
    </location>
</feature>
<keyword evidence="6" id="KW-1185">Reference proteome</keyword>
<evidence type="ECO:0000313" key="6">
    <source>
        <dbReference type="Proteomes" id="UP000694864"/>
    </source>
</evidence>
<dbReference type="InterPro" id="IPR013210">
    <property type="entry name" value="LRR_N_plant-typ"/>
</dbReference>
<evidence type="ECO:0000256" key="3">
    <source>
        <dbReference type="ARBA" id="ARBA00022737"/>
    </source>
</evidence>
<dbReference type="Gene3D" id="3.80.10.10">
    <property type="entry name" value="Ribonuclease Inhibitor"/>
    <property type="match status" value="2"/>
</dbReference>
<keyword evidence="1" id="KW-0433">Leucine-rich repeat</keyword>
<reference evidence="6" key="1">
    <citation type="journal article" date="2014" name="Nat. Commun.">
        <title>The emerging biofuel crop Camelina sativa retains a highly undifferentiated hexaploid genome structure.</title>
        <authorList>
            <person name="Kagale S."/>
            <person name="Koh C."/>
            <person name="Nixon J."/>
            <person name="Bollina V."/>
            <person name="Clarke W.E."/>
            <person name="Tuteja R."/>
            <person name="Spillane C."/>
            <person name="Robinson S.J."/>
            <person name="Links M.G."/>
            <person name="Clarke C."/>
            <person name="Higgins E.E."/>
            <person name="Huebert T."/>
            <person name="Sharpe A.G."/>
            <person name="Parkin I.A."/>
        </authorList>
    </citation>
    <scope>NUCLEOTIDE SEQUENCE [LARGE SCALE GENOMIC DNA]</scope>
    <source>
        <strain evidence="6">cv. DH55</strain>
    </source>
</reference>
<evidence type="ECO:0000259" key="5">
    <source>
        <dbReference type="Pfam" id="PF08263"/>
    </source>
</evidence>
<name>A0ABM0SUC4_CAMSA</name>
<dbReference type="Pfam" id="PF00560">
    <property type="entry name" value="LRR_1"/>
    <property type="match status" value="1"/>
</dbReference>
<gene>
    <name evidence="7" type="primary">LOC104702126</name>
</gene>
<reference evidence="7" key="2">
    <citation type="submission" date="2025-08" db="UniProtKB">
        <authorList>
            <consortium name="RefSeq"/>
        </authorList>
    </citation>
    <scope>IDENTIFICATION</scope>
    <source>
        <tissue evidence="7">Leaf</tissue>
    </source>
</reference>
<evidence type="ECO:0000256" key="4">
    <source>
        <dbReference type="SAM" id="SignalP"/>
    </source>
</evidence>